<dbReference type="InterPro" id="IPR053931">
    <property type="entry name" value="RapZ_C"/>
</dbReference>
<evidence type="ECO:0000256" key="2">
    <source>
        <dbReference type="ARBA" id="ARBA00022840"/>
    </source>
</evidence>
<dbReference type="RefSeq" id="WP_319614063.1">
    <property type="nucleotide sequence ID" value="NZ_JAWXYB010000018.1"/>
</dbReference>
<evidence type="ECO:0000256" key="4">
    <source>
        <dbReference type="HAMAP-Rule" id="MF_00636"/>
    </source>
</evidence>
<evidence type="ECO:0000256" key="5">
    <source>
        <dbReference type="SAM" id="MobiDB-lite"/>
    </source>
</evidence>
<proteinExistence type="inferred from homology"/>
<evidence type="ECO:0000256" key="1">
    <source>
        <dbReference type="ARBA" id="ARBA00022741"/>
    </source>
</evidence>
<keyword evidence="2 4" id="KW-0067">ATP-binding</keyword>
<dbReference type="GO" id="GO:0005525">
    <property type="term" value="F:GTP binding"/>
    <property type="evidence" value="ECO:0007669"/>
    <property type="project" value="UniProtKB-UniRule"/>
</dbReference>
<feature type="binding site" evidence="4">
    <location>
        <begin position="62"/>
        <end position="65"/>
    </location>
    <ligand>
        <name>GTP</name>
        <dbReference type="ChEBI" id="CHEBI:37565"/>
    </ligand>
</feature>
<keyword evidence="3 4" id="KW-0342">GTP-binding</keyword>
<sequence>MMPPPPARTVPRLIVVSGLSGAGKNSVLRTLEDIGYEAVDNPPLSMVETLIGAERNLAVGIDARTRDFSAEQIIETLARLRRTGTIQPELIFTIASTEVLQRRFTETRRRHPLAPQGTVAEGIATEQDLTSRLRDSADWVIDTSDLPLATLRRMIEARFASDGPGLAITLISFAFPAGLPREADLVFDARFLRNPHYIPDLRPQTGLDEPVRAYIRSDPDYAEFCDRLGGLVAFMLPRFVREGKKYATIAIGCTGGRHRSVTLIEHLARLLQSQNWTVRIEHRELDGIASERQTIQQPPQPDSRPAAQPENPGGIRRILMSGASK</sequence>
<accession>A0AAW9DRI7</accession>
<evidence type="ECO:0000259" key="6">
    <source>
        <dbReference type="Pfam" id="PF03668"/>
    </source>
</evidence>
<name>A0AAW9DRI7_ACIAO</name>
<gene>
    <name evidence="8" type="primary">rapZ</name>
    <name evidence="8" type="ORF">SIL87_10245</name>
</gene>
<dbReference type="Pfam" id="PF03668">
    <property type="entry name" value="RapZ-like_N"/>
    <property type="match status" value="1"/>
</dbReference>
<feature type="region of interest" description="Disordered" evidence="5">
    <location>
        <begin position="289"/>
        <end position="325"/>
    </location>
</feature>
<dbReference type="SUPFAM" id="SSF52540">
    <property type="entry name" value="P-loop containing nucleoside triphosphate hydrolases"/>
    <property type="match status" value="1"/>
</dbReference>
<dbReference type="InterPro" id="IPR053930">
    <property type="entry name" value="RapZ-like_N"/>
</dbReference>
<reference evidence="8 9" key="1">
    <citation type="submission" date="2023-11" db="EMBL/GenBank/DDBJ databases">
        <title>MicrobeMod: A computational toolkit for identifying prokaryotic methylation and restriction-modification with nanopore sequencing.</title>
        <authorList>
            <person name="Crits-Christoph A."/>
            <person name="Kang S.C."/>
            <person name="Lee H."/>
            <person name="Ostrov N."/>
        </authorList>
    </citation>
    <scope>NUCLEOTIDE SEQUENCE [LARGE SCALE GENOMIC DNA]</scope>
    <source>
        <strain evidence="8 9">DSMZ 700</strain>
    </source>
</reference>
<dbReference type="NCBIfam" id="NF003828">
    <property type="entry name" value="PRK05416.1"/>
    <property type="match status" value="1"/>
</dbReference>
<organism evidence="8 9">
    <name type="scientific">Acidiphilium acidophilum</name>
    <name type="common">Thiobacillus acidophilus</name>
    <dbReference type="NCBI Taxonomy" id="76588"/>
    <lineage>
        <taxon>Bacteria</taxon>
        <taxon>Pseudomonadati</taxon>
        <taxon>Pseudomonadota</taxon>
        <taxon>Alphaproteobacteria</taxon>
        <taxon>Acetobacterales</taxon>
        <taxon>Acidocellaceae</taxon>
        <taxon>Acidiphilium</taxon>
    </lineage>
</organism>
<evidence type="ECO:0000313" key="9">
    <source>
        <dbReference type="Proteomes" id="UP001279553"/>
    </source>
</evidence>
<comment type="caution">
    <text evidence="8">The sequence shown here is derived from an EMBL/GenBank/DDBJ whole genome shotgun (WGS) entry which is preliminary data.</text>
</comment>
<dbReference type="Proteomes" id="UP001279553">
    <property type="component" value="Unassembled WGS sequence"/>
</dbReference>
<dbReference type="AlphaFoldDB" id="A0AAW9DRI7"/>
<dbReference type="Pfam" id="PF22740">
    <property type="entry name" value="PapZ_C"/>
    <property type="match status" value="1"/>
</dbReference>
<dbReference type="GO" id="GO:0005524">
    <property type="term" value="F:ATP binding"/>
    <property type="evidence" value="ECO:0007669"/>
    <property type="project" value="UniProtKB-UniRule"/>
</dbReference>
<keyword evidence="1 4" id="KW-0547">Nucleotide-binding</keyword>
<dbReference type="PANTHER" id="PTHR30448:SF0">
    <property type="entry name" value="RNASE ADAPTER PROTEIN RAPZ"/>
    <property type="match status" value="1"/>
</dbReference>
<evidence type="ECO:0000256" key="3">
    <source>
        <dbReference type="ARBA" id="ARBA00023134"/>
    </source>
</evidence>
<keyword evidence="9" id="KW-1185">Reference proteome</keyword>
<dbReference type="InterPro" id="IPR005337">
    <property type="entry name" value="RapZ-like"/>
</dbReference>
<feature type="binding site" evidence="4">
    <location>
        <begin position="18"/>
        <end position="25"/>
    </location>
    <ligand>
        <name>ATP</name>
        <dbReference type="ChEBI" id="CHEBI:30616"/>
    </ligand>
</feature>
<feature type="domain" description="RapZ C-terminal" evidence="7">
    <location>
        <begin position="167"/>
        <end position="285"/>
    </location>
</feature>
<evidence type="ECO:0000259" key="7">
    <source>
        <dbReference type="Pfam" id="PF22740"/>
    </source>
</evidence>
<dbReference type="HAMAP" id="MF_00636">
    <property type="entry name" value="RapZ_like"/>
    <property type="match status" value="1"/>
</dbReference>
<dbReference type="InterPro" id="IPR027417">
    <property type="entry name" value="P-loop_NTPase"/>
</dbReference>
<evidence type="ECO:0000313" key="8">
    <source>
        <dbReference type="EMBL" id="MDX5931144.1"/>
    </source>
</evidence>
<dbReference type="PIRSF" id="PIRSF005052">
    <property type="entry name" value="P-loopkin"/>
    <property type="match status" value="1"/>
</dbReference>
<dbReference type="PANTHER" id="PTHR30448">
    <property type="entry name" value="RNASE ADAPTER PROTEIN RAPZ"/>
    <property type="match status" value="1"/>
</dbReference>
<feature type="domain" description="RapZ-like N-terminal" evidence="6">
    <location>
        <begin position="13"/>
        <end position="162"/>
    </location>
</feature>
<protein>
    <submittedName>
        <fullName evidence="8">RNase adapter RapZ</fullName>
    </submittedName>
</protein>
<dbReference type="EMBL" id="JAWXYB010000018">
    <property type="protein sequence ID" value="MDX5931144.1"/>
    <property type="molecule type" value="Genomic_DNA"/>
</dbReference>